<dbReference type="AlphaFoldDB" id="A0A1Q2SJY2"/>
<comment type="cofactor">
    <cofactor evidence="1">
        <name>FAD</name>
        <dbReference type="ChEBI" id="CHEBI:57692"/>
    </cofactor>
</comment>
<dbReference type="InterPro" id="IPR015904">
    <property type="entry name" value="Sulphide_quinone_reductase"/>
</dbReference>
<dbReference type="KEGG" id="ntt:TAO_0062"/>
<dbReference type="PANTHER" id="PTHR10632">
    <property type="entry name" value="SULFIDE:QUINONE OXIDOREDUCTASE"/>
    <property type="match status" value="1"/>
</dbReference>
<protein>
    <submittedName>
        <fullName evidence="8">FAD-dependent pyridine nucleotide-disulfide oxidoreductase</fullName>
    </submittedName>
</protein>
<dbReference type="GO" id="GO:0071949">
    <property type="term" value="F:FAD binding"/>
    <property type="evidence" value="ECO:0007669"/>
    <property type="project" value="TreeGrafter"/>
</dbReference>
<dbReference type="GO" id="GO:0048038">
    <property type="term" value="F:quinone binding"/>
    <property type="evidence" value="ECO:0007669"/>
    <property type="project" value="UniProtKB-KW"/>
</dbReference>
<evidence type="ECO:0000256" key="4">
    <source>
        <dbReference type="ARBA" id="ARBA00022827"/>
    </source>
</evidence>
<dbReference type="GO" id="GO:0070224">
    <property type="term" value="F:sulfide:quinone oxidoreductase activity"/>
    <property type="evidence" value="ECO:0007669"/>
    <property type="project" value="TreeGrafter"/>
</dbReference>
<evidence type="ECO:0000313" key="9">
    <source>
        <dbReference type="Proteomes" id="UP000243679"/>
    </source>
</evidence>
<proteinExistence type="predicted"/>
<evidence type="ECO:0000256" key="6">
    <source>
        <dbReference type="ARBA" id="ARBA00023002"/>
    </source>
</evidence>
<sequence length="427" mass="47571">MLEKLEEENHMADTKHYQVLIIGGGTAGITVAASLRRNQKGKDLSIAIVEPSEDHYYQPAFTLVGAGAYSLEKTRRSEGSLIPQQVEWIHDTAVNFNPHDNQVTLASGDPVNYDYLVICPGLALDWEKIEGLTDTIGSNGVCSNYSPKYATYTWQCVQGLNKGDKAIFTQPPLPFKCPGAPQKIAYLTADHLRKKGVLSDCDLYFCTQSSVMFGVPLFSRELDKVVARYGIHAKFQHNLIAVDGQAKQATFEIVGGEKPGERVTLDFDMLHVTPPQSPPEVIKSSPLANEAGYIDVHKHSMQHIQFKNVFGLGDACSTPNSKTAAAIRKQAPVVVKNLLHLISGSELEEGYDGYASCPLTTAYGKIIMAEFIYGGKVTPTFPLDPRKERWLNWWIKVTGLPIMYWDYMLKGYEWFFKHNNSYVEPTK</sequence>
<keyword evidence="3" id="KW-0874">Quinone</keyword>
<name>A0A1Q2SJY2_9GAMM</name>
<keyword evidence="4" id="KW-0274">FAD</keyword>
<dbReference type="InterPro" id="IPR036188">
    <property type="entry name" value="FAD/NAD-bd_sf"/>
</dbReference>
<accession>A0A1Q2SJY2</accession>
<dbReference type="InterPro" id="IPR023753">
    <property type="entry name" value="FAD/NAD-binding_dom"/>
</dbReference>
<evidence type="ECO:0000256" key="1">
    <source>
        <dbReference type="ARBA" id="ARBA00001974"/>
    </source>
</evidence>
<keyword evidence="6" id="KW-0560">Oxidoreductase</keyword>
<evidence type="ECO:0000256" key="2">
    <source>
        <dbReference type="ARBA" id="ARBA00022630"/>
    </source>
</evidence>
<dbReference type="PANTHER" id="PTHR10632:SF2">
    <property type="entry name" value="SULFIDE:QUINONE OXIDOREDUCTASE, MITOCHONDRIAL"/>
    <property type="match status" value="1"/>
</dbReference>
<evidence type="ECO:0000256" key="5">
    <source>
        <dbReference type="ARBA" id="ARBA00022946"/>
    </source>
</evidence>
<evidence type="ECO:0000256" key="3">
    <source>
        <dbReference type="ARBA" id="ARBA00022719"/>
    </source>
</evidence>
<keyword evidence="9" id="KW-1185">Reference proteome</keyword>
<dbReference type="Pfam" id="PF07992">
    <property type="entry name" value="Pyr_redox_2"/>
    <property type="match status" value="1"/>
</dbReference>
<organism evidence="8 9">
    <name type="scientific">Candidatus Nitrosoglobus terrae</name>
    <dbReference type="NCBI Taxonomy" id="1630141"/>
    <lineage>
        <taxon>Bacteria</taxon>
        <taxon>Pseudomonadati</taxon>
        <taxon>Pseudomonadota</taxon>
        <taxon>Gammaproteobacteria</taxon>
        <taxon>Chromatiales</taxon>
        <taxon>Chromatiaceae</taxon>
        <taxon>Candidatus Nitrosoglobus</taxon>
    </lineage>
</organism>
<feature type="domain" description="FAD/NAD(P)-binding" evidence="7">
    <location>
        <begin position="17"/>
        <end position="123"/>
    </location>
</feature>
<gene>
    <name evidence="8" type="ORF">TAO_0062</name>
</gene>
<keyword evidence="5" id="KW-0809">Transit peptide</keyword>
<dbReference type="SUPFAM" id="SSF51905">
    <property type="entry name" value="FAD/NAD(P)-binding domain"/>
    <property type="match status" value="2"/>
</dbReference>
<keyword evidence="2" id="KW-0285">Flavoprotein</keyword>
<dbReference type="Gene3D" id="3.50.50.60">
    <property type="entry name" value="FAD/NAD(P)-binding domain"/>
    <property type="match status" value="2"/>
</dbReference>
<dbReference type="Proteomes" id="UP000243679">
    <property type="component" value="Chromosome"/>
</dbReference>
<reference evidence="8 9" key="1">
    <citation type="journal article" date="2017" name="ISME J.">
        <title>An acid-tolerant ammonia-oxidizing ?-proteobacterium from soil.</title>
        <authorList>
            <person name="Hayatsu M."/>
            <person name="Tago K."/>
            <person name="Uchiyama I."/>
            <person name="Toyoda A."/>
            <person name="Wang Y."/>
            <person name="Shimomura Y."/>
            <person name="Okubo T."/>
            <person name="Kurisu F."/>
            <person name="Hirono Y."/>
            <person name="Nonaka K."/>
            <person name="Akiyama H."/>
            <person name="Itoh T."/>
            <person name="Takami H."/>
        </authorList>
    </citation>
    <scope>NUCLEOTIDE SEQUENCE [LARGE SCALE GENOMIC DNA]</scope>
    <source>
        <strain evidence="8 9">TAO100</strain>
    </source>
</reference>
<dbReference type="FunFam" id="3.50.50.60:FF:000034">
    <property type="entry name" value="sulfide:quinone oxidoreductase, mitochondrial"/>
    <property type="match status" value="1"/>
</dbReference>
<evidence type="ECO:0000259" key="7">
    <source>
        <dbReference type="Pfam" id="PF07992"/>
    </source>
</evidence>
<dbReference type="EMBL" id="AP014836">
    <property type="protein sequence ID" value="BAW79432.1"/>
    <property type="molecule type" value="Genomic_DNA"/>
</dbReference>
<dbReference type="GO" id="GO:0070221">
    <property type="term" value="P:sulfide oxidation, using sulfide:quinone oxidoreductase"/>
    <property type="evidence" value="ECO:0007669"/>
    <property type="project" value="TreeGrafter"/>
</dbReference>
<evidence type="ECO:0000313" key="8">
    <source>
        <dbReference type="EMBL" id="BAW79432.1"/>
    </source>
</evidence>